<dbReference type="AlphaFoldDB" id="A0A1Z5KRX8"/>
<organism evidence="1 2">
    <name type="scientific">Fistulifera solaris</name>
    <name type="common">Oleaginous diatom</name>
    <dbReference type="NCBI Taxonomy" id="1519565"/>
    <lineage>
        <taxon>Eukaryota</taxon>
        <taxon>Sar</taxon>
        <taxon>Stramenopiles</taxon>
        <taxon>Ochrophyta</taxon>
        <taxon>Bacillariophyta</taxon>
        <taxon>Bacillariophyceae</taxon>
        <taxon>Bacillariophycidae</taxon>
        <taxon>Naviculales</taxon>
        <taxon>Naviculaceae</taxon>
        <taxon>Fistulifera</taxon>
    </lineage>
</organism>
<dbReference type="Proteomes" id="UP000198406">
    <property type="component" value="Unassembled WGS sequence"/>
</dbReference>
<evidence type="ECO:0000313" key="2">
    <source>
        <dbReference type="Proteomes" id="UP000198406"/>
    </source>
</evidence>
<evidence type="ECO:0000313" key="1">
    <source>
        <dbReference type="EMBL" id="GAX29074.1"/>
    </source>
</evidence>
<reference evidence="1 2" key="1">
    <citation type="journal article" date="2015" name="Plant Cell">
        <title>Oil accumulation by the oleaginous diatom Fistulifera solaris as revealed by the genome and transcriptome.</title>
        <authorList>
            <person name="Tanaka T."/>
            <person name="Maeda Y."/>
            <person name="Veluchamy A."/>
            <person name="Tanaka M."/>
            <person name="Abida H."/>
            <person name="Marechal E."/>
            <person name="Bowler C."/>
            <person name="Muto M."/>
            <person name="Sunaga Y."/>
            <person name="Tanaka M."/>
            <person name="Yoshino T."/>
            <person name="Taniguchi T."/>
            <person name="Fukuda Y."/>
            <person name="Nemoto M."/>
            <person name="Matsumoto M."/>
            <person name="Wong P.S."/>
            <person name="Aburatani S."/>
            <person name="Fujibuchi W."/>
        </authorList>
    </citation>
    <scope>NUCLEOTIDE SEQUENCE [LARGE SCALE GENOMIC DNA]</scope>
    <source>
        <strain evidence="1 2">JPCC DA0580</strain>
    </source>
</reference>
<sequence>MMYPVLPSTGASKQSGRFSFKSTLIIGSMENNRVSRRRRYPFSTILPTIMEDETYEPLALLENKKEQRDFVRPQLFQQSSAEDWSEMSCIIHDDNAESEMRQQYLRSSALAEEEFLEHITMAFDGLHAADC</sequence>
<protein>
    <submittedName>
        <fullName evidence="1">Uncharacterized protein</fullName>
    </submittedName>
</protein>
<proteinExistence type="predicted"/>
<gene>
    <name evidence="1" type="ORF">FisN_7Hh333</name>
</gene>
<comment type="caution">
    <text evidence="1">The sequence shown here is derived from an EMBL/GenBank/DDBJ whole genome shotgun (WGS) entry which is preliminary data.</text>
</comment>
<keyword evidence="2" id="KW-1185">Reference proteome</keyword>
<dbReference type="InParanoid" id="A0A1Z5KRX8"/>
<name>A0A1Z5KRX8_FISSO</name>
<accession>A0A1Z5KRX8</accession>
<dbReference type="EMBL" id="BDSP01000285">
    <property type="protein sequence ID" value="GAX29074.1"/>
    <property type="molecule type" value="Genomic_DNA"/>
</dbReference>